<dbReference type="Pfam" id="PF02687">
    <property type="entry name" value="FtsX"/>
    <property type="match status" value="2"/>
</dbReference>
<reference evidence="9 10" key="1">
    <citation type="submission" date="2016-10" db="EMBL/GenBank/DDBJ databases">
        <authorList>
            <person name="de Groot N.N."/>
        </authorList>
    </citation>
    <scope>NUCLEOTIDE SEQUENCE [LARGE SCALE GENOMIC DNA]</scope>
    <source>
        <strain evidence="9 10">DSM 28286</strain>
    </source>
</reference>
<keyword evidence="5 6" id="KW-0472">Membrane</keyword>
<dbReference type="InterPro" id="IPR003838">
    <property type="entry name" value="ABC3_permease_C"/>
</dbReference>
<dbReference type="STRING" id="1465490.SAMN05444277_105130"/>
<feature type="transmembrane region" description="Helical" evidence="6">
    <location>
        <begin position="319"/>
        <end position="340"/>
    </location>
</feature>
<feature type="transmembrane region" description="Helical" evidence="6">
    <location>
        <begin position="467"/>
        <end position="487"/>
    </location>
</feature>
<feature type="transmembrane region" description="Helical" evidence="6">
    <location>
        <begin position="371"/>
        <end position="393"/>
    </location>
</feature>
<dbReference type="AlphaFoldDB" id="A0A1I5VR30"/>
<keyword evidence="10" id="KW-1185">Reference proteome</keyword>
<evidence type="ECO:0000259" key="7">
    <source>
        <dbReference type="Pfam" id="PF02687"/>
    </source>
</evidence>
<feature type="transmembrane region" description="Helical" evidence="6">
    <location>
        <begin position="49"/>
        <end position="69"/>
    </location>
</feature>
<evidence type="ECO:0000256" key="2">
    <source>
        <dbReference type="ARBA" id="ARBA00022475"/>
    </source>
</evidence>
<evidence type="ECO:0000259" key="8">
    <source>
        <dbReference type="Pfam" id="PF12704"/>
    </source>
</evidence>
<feature type="transmembrane region" description="Helical" evidence="6">
    <location>
        <begin position="413"/>
        <end position="435"/>
    </location>
</feature>
<dbReference type="InterPro" id="IPR050250">
    <property type="entry name" value="Macrolide_Exporter_MacB"/>
</dbReference>
<feature type="transmembrane region" description="Helical" evidence="6">
    <location>
        <begin position="724"/>
        <end position="746"/>
    </location>
</feature>
<dbReference type="RefSeq" id="WP_090657911.1">
    <property type="nucleotide sequence ID" value="NZ_FOXQ01000005.1"/>
</dbReference>
<dbReference type="Pfam" id="PF12704">
    <property type="entry name" value="MacB_PCD"/>
    <property type="match status" value="1"/>
</dbReference>
<protein>
    <submittedName>
        <fullName evidence="9">FtsX-like permease family protein</fullName>
    </submittedName>
</protein>
<dbReference type="InterPro" id="IPR025857">
    <property type="entry name" value="MacB_PCD"/>
</dbReference>
<comment type="subcellular location">
    <subcellularLocation>
        <location evidence="1">Cell membrane</location>
        <topology evidence="1">Multi-pass membrane protein</topology>
    </subcellularLocation>
</comment>
<evidence type="ECO:0000256" key="3">
    <source>
        <dbReference type="ARBA" id="ARBA00022692"/>
    </source>
</evidence>
<evidence type="ECO:0000256" key="4">
    <source>
        <dbReference type="ARBA" id="ARBA00022989"/>
    </source>
</evidence>
<accession>A0A1I5VR30</accession>
<organism evidence="9 10">
    <name type="scientific">Parafilimonas terrae</name>
    <dbReference type="NCBI Taxonomy" id="1465490"/>
    <lineage>
        <taxon>Bacteria</taxon>
        <taxon>Pseudomonadati</taxon>
        <taxon>Bacteroidota</taxon>
        <taxon>Chitinophagia</taxon>
        <taxon>Chitinophagales</taxon>
        <taxon>Chitinophagaceae</taxon>
        <taxon>Parafilimonas</taxon>
    </lineage>
</organism>
<evidence type="ECO:0000256" key="1">
    <source>
        <dbReference type="ARBA" id="ARBA00004651"/>
    </source>
</evidence>
<feature type="domain" description="ABC3 transporter permease C-terminal" evidence="7">
    <location>
        <begin position="326"/>
        <end position="443"/>
    </location>
</feature>
<dbReference type="GO" id="GO:0022857">
    <property type="term" value="F:transmembrane transporter activity"/>
    <property type="evidence" value="ECO:0007669"/>
    <property type="project" value="TreeGrafter"/>
</dbReference>
<feature type="transmembrane region" description="Helical" evidence="6">
    <location>
        <begin position="766"/>
        <end position="788"/>
    </location>
</feature>
<feature type="domain" description="ABC3 transporter permease C-terminal" evidence="7">
    <location>
        <begin position="724"/>
        <end position="836"/>
    </location>
</feature>
<evidence type="ECO:0000256" key="6">
    <source>
        <dbReference type="SAM" id="Phobius"/>
    </source>
</evidence>
<dbReference type="GO" id="GO:0005886">
    <property type="term" value="C:plasma membrane"/>
    <property type="evidence" value="ECO:0007669"/>
    <property type="project" value="UniProtKB-SubCell"/>
</dbReference>
<keyword evidence="3 6" id="KW-0812">Transmembrane</keyword>
<keyword evidence="2" id="KW-1003">Cell membrane</keyword>
<proteinExistence type="predicted"/>
<evidence type="ECO:0000256" key="5">
    <source>
        <dbReference type="ARBA" id="ARBA00023136"/>
    </source>
</evidence>
<dbReference type="Proteomes" id="UP000199031">
    <property type="component" value="Unassembled WGS sequence"/>
</dbReference>
<gene>
    <name evidence="9" type="ORF">SAMN05444277_105130</name>
</gene>
<dbReference type="OrthoDB" id="5933722at2"/>
<feature type="transmembrane region" description="Helical" evidence="6">
    <location>
        <begin position="808"/>
        <end position="827"/>
    </location>
</feature>
<dbReference type="PANTHER" id="PTHR30572:SF18">
    <property type="entry name" value="ABC-TYPE MACROLIDE FAMILY EXPORT SYSTEM PERMEASE COMPONENT 2"/>
    <property type="match status" value="1"/>
</dbReference>
<evidence type="ECO:0000313" key="9">
    <source>
        <dbReference type="EMBL" id="SFQ09737.1"/>
    </source>
</evidence>
<keyword evidence="4 6" id="KW-1133">Transmembrane helix</keyword>
<evidence type="ECO:0000313" key="10">
    <source>
        <dbReference type="Proteomes" id="UP000199031"/>
    </source>
</evidence>
<dbReference type="EMBL" id="FOXQ01000005">
    <property type="protein sequence ID" value="SFQ09737.1"/>
    <property type="molecule type" value="Genomic_DNA"/>
</dbReference>
<dbReference type="PANTHER" id="PTHR30572">
    <property type="entry name" value="MEMBRANE COMPONENT OF TRANSPORTER-RELATED"/>
    <property type="match status" value="1"/>
</dbReference>
<sequence>MLWILLMARLLAVIRDNKKHRKTPNIFSMLSNYIKTTVRNLRRNKVNTLINITGLTVSIACCIVVYVFIKNEKTFDNFHSKASRTYRIVFDDKTGNNIEHGGYVSFPVAKALRIDFPQLENVTQVYVRNYGVIQIPSANDTRKLFDEQEITYADEYFFKTFDFQLLAGNKDNILKSPDEVVLTKRLADKFFGKEYADAYNRVIGKTIIINKKPYRISGVLKDMPRNSNIACNMLLPFKDFERNNAATMQNWIDTYSEHYVFVTLPENYTPQQFDKALIGFKNKHLPGEYAKRITWHPQLLTKVHTDEMYGGTYYATPSVLIIAFITMGIIVLLTACINFINLATVQSLKRAKEVGIRKTLGSRKYQLRLQFMIETFVLVLMASAFAVLLANWFLQQFNQYLLFIVDLGLHIDFSIILFLAILGLIITFFAGYYPAKVLSGYEPAKALKGGIQAKYTSFKSRFSLRKVLVVTQFVVTQLLIIGTIVVASQIKYFYSKDLGYDKTGVLNVEMPGNDEQKLELFRQTIVRNANVRDVSFSSGPPTSAGNGFGNIRLPEAPAADNITMERKFTDNNYLKTYKIQLLAGRDLWENDKVTLSDSAARYNILINNKAVTALGFASPEKAIGKNIIINDRDVATIVGVTKDFNNAALQNEVAPCVLFYGTNWVSTAGIRMNRINDAATNDFIQKAWEAVYPDNIYKSMPLDEYMHKKAFYVLEDIMYKGFKIFVVLSIIIGCMGLYGLIGFLAVQRQKEISIRKVLGASAKKIVYMFSIEFLWLIGIAFLVAAPLGYLAMTSWLQGFAYRINLSPVYFIAAFLISLLIATFTVSFQSIKAAVANPVKSLRNE</sequence>
<name>A0A1I5VR30_9BACT</name>
<feature type="domain" description="MacB-like periplasmic core" evidence="8">
    <location>
        <begin position="48"/>
        <end position="277"/>
    </location>
</feature>